<evidence type="ECO:0000313" key="2">
    <source>
        <dbReference type="Proteomes" id="UP000654075"/>
    </source>
</evidence>
<organism evidence="1 2">
    <name type="scientific">Polarella glacialis</name>
    <name type="common">Dinoflagellate</name>
    <dbReference type="NCBI Taxonomy" id="89957"/>
    <lineage>
        <taxon>Eukaryota</taxon>
        <taxon>Sar</taxon>
        <taxon>Alveolata</taxon>
        <taxon>Dinophyceae</taxon>
        <taxon>Suessiales</taxon>
        <taxon>Suessiaceae</taxon>
        <taxon>Polarella</taxon>
    </lineage>
</organism>
<reference evidence="1" key="1">
    <citation type="submission" date="2021-02" db="EMBL/GenBank/DDBJ databases">
        <authorList>
            <person name="Dougan E. K."/>
            <person name="Rhodes N."/>
            <person name="Thang M."/>
            <person name="Chan C."/>
        </authorList>
    </citation>
    <scope>NUCLEOTIDE SEQUENCE</scope>
</reference>
<sequence length="211" mass="22985">MDRRGRIAAQRGYAGVLRLVRQWEATDTVATNELEKIMDSLTRLDYISPPHVGLLGIASLNAQAATAAHSSLKRRGQESSDRLVKLQAEMESIVTSLDELAEEVSGNTSADVLPQPGPVRLSACDLPAALGAVRAGADALRKENALRRSLLAALEELRSQKGAGGTSQAEDERRRLLLVWSERPYTCAEEGSQLSLLKRRSQDSLERLEKA</sequence>
<evidence type="ECO:0000313" key="1">
    <source>
        <dbReference type="EMBL" id="CAE8642541.1"/>
    </source>
</evidence>
<dbReference type="OrthoDB" id="426134at2759"/>
<dbReference type="Proteomes" id="UP000654075">
    <property type="component" value="Unassembled WGS sequence"/>
</dbReference>
<dbReference type="AlphaFoldDB" id="A0A813HXU9"/>
<proteinExistence type="predicted"/>
<gene>
    <name evidence="1" type="ORF">PGLA1383_LOCUS57020</name>
</gene>
<protein>
    <submittedName>
        <fullName evidence="1">Uncharacterized protein</fullName>
    </submittedName>
</protein>
<name>A0A813HXU9_POLGL</name>
<dbReference type="EMBL" id="CAJNNV010033171">
    <property type="protein sequence ID" value="CAE8642541.1"/>
    <property type="molecule type" value="Genomic_DNA"/>
</dbReference>
<comment type="caution">
    <text evidence="1">The sequence shown here is derived from an EMBL/GenBank/DDBJ whole genome shotgun (WGS) entry which is preliminary data.</text>
</comment>
<accession>A0A813HXU9</accession>
<keyword evidence="2" id="KW-1185">Reference proteome</keyword>